<proteinExistence type="predicted"/>
<sequence length="72" mass="8219">MKFLYFFLVFLILAEIIPNGISQPLDSPQELGIREKRGLGSRFKKWGRKLEKFGKKAFKVIAPALKVSVPLN</sequence>
<evidence type="ECO:0000256" key="1">
    <source>
        <dbReference type="SAM" id="SignalP"/>
    </source>
</evidence>
<keyword evidence="3" id="KW-1185">Reference proteome</keyword>
<protein>
    <submittedName>
        <fullName evidence="2">Uncharacterized protein</fullName>
    </submittedName>
</protein>
<evidence type="ECO:0000313" key="2">
    <source>
        <dbReference type="EMBL" id="PIC31804.1"/>
    </source>
</evidence>
<name>A0A2G5TX11_9PELO</name>
<keyword evidence="1" id="KW-0732">Signal</keyword>
<feature type="signal peptide" evidence="1">
    <location>
        <begin position="1"/>
        <end position="22"/>
    </location>
</feature>
<accession>A0A2G5TX11</accession>
<reference evidence="3" key="1">
    <citation type="submission" date="2017-10" db="EMBL/GenBank/DDBJ databases">
        <title>Rapid genome shrinkage in a self-fertile nematode reveals novel sperm competition proteins.</title>
        <authorList>
            <person name="Yin D."/>
            <person name="Schwarz E.M."/>
            <person name="Thomas C.G."/>
            <person name="Felde R.L."/>
            <person name="Korf I.F."/>
            <person name="Cutter A.D."/>
            <person name="Schartner C.M."/>
            <person name="Ralston E.J."/>
            <person name="Meyer B.J."/>
            <person name="Haag E.S."/>
        </authorList>
    </citation>
    <scope>NUCLEOTIDE SEQUENCE [LARGE SCALE GENOMIC DNA]</scope>
    <source>
        <strain evidence="3">JU1422</strain>
    </source>
</reference>
<organism evidence="2 3">
    <name type="scientific">Caenorhabditis nigoni</name>
    <dbReference type="NCBI Taxonomy" id="1611254"/>
    <lineage>
        <taxon>Eukaryota</taxon>
        <taxon>Metazoa</taxon>
        <taxon>Ecdysozoa</taxon>
        <taxon>Nematoda</taxon>
        <taxon>Chromadorea</taxon>
        <taxon>Rhabditida</taxon>
        <taxon>Rhabditina</taxon>
        <taxon>Rhabditomorpha</taxon>
        <taxon>Rhabditoidea</taxon>
        <taxon>Rhabditidae</taxon>
        <taxon>Peloderinae</taxon>
        <taxon>Caenorhabditis</taxon>
    </lineage>
</organism>
<evidence type="ECO:0000313" key="3">
    <source>
        <dbReference type="Proteomes" id="UP000230233"/>
    </source>
</evidence>
<gene>
    <name evidence="2" type="primary">Cnig_chr_IV.g12373</name>
    <name evidence="2" type="ORF">B9Z55_012373</name>
</gene>
<dbReference type="AlphaFoldDB" id="A0A2G5TX11"/>
<dbReference type="Proteomes" id="UP000230233">
    <property type="component" value="Chromosome IV"/>
</dbReference>
<comment type="caution">
    <text evidence="2">The sequence shown here is derived from an EMBL/GenBank/DDBJ whole genome shotgun (WGS) entry which is preliminary data.</text>
</comment>
<dbReference type="EMBL" id="PDUG01000004">
    <property type="protein sequence ID" value="PIC31804.1"/>
    <property type="molecule type" value="Genomic_DNA"/>
</dbReference>
<feature type="chain" id="PRO_5013902383" evidence="1">
    <location>
        <begin position="23"/>
        <end position="72"/>
    </location>
</feature>